<organism evidence="1 2">
    <name type="scientific">Paractinoplanes abujensis</name>
    <dbReference type="NCBI Taxonomy" id="882441"/>
    <lineage>
        <taxon>Bacteria</taxon>
        <taxon>Bacillati</taxon>
        <taxon>Actinomycetota</taxon>
        <taxon>Actinomycetes</taxon>
        <taxon>Micromonosporales</taxon>
        <taxon>Micromonosporaceae</taxon>
        <taxon>Paractinoplanes</taxon>
    </lineage>
</organism>
<comment type="caution">
    <text evidence="1">The sequence shown here is derived from an EMBL/GenBank/DDBJ whole genome shotgun (WGS) entry which is preliminary data.</text>
</comment>
<protein>
    <submittedName>
        <fullName evidence="1">Uncharacterized protein</fullName>
    </submittedName>
</protein>
<gene>
    <name evidence="1" type="ORF">BKA14_007340</name>
</gene>
<keyword evidence="2" id="KW-1185">Reference proteome</keyword>
<evidence type="ECO:0000313" key="2">
    <source>
        <dbReference type="Proteomes" id="UP000542742"/>
    </source>
</evidence>
<dbReference type="AlphaFoldDB" id="A0A7W7G5P0"/>
<dbReference type="Proteomes" id="UP000542742">
    <property type="component" value="Unassembled WGS sequence"/>
</dbReference>
<name>A0A7W7G5P0_9ACTN</name>
<dbReference type="EMBL" id="JACHMF010000001">
    <property type="protein sequence ID" value="MBB4697192.1"/>
    <property type="molecule type" value="Genomic_DNA"/>
</dbReference>
<reference evidence="1 2" key="1">
    <citation type="submission" date="2020-08" db="EMBL/GenBank/DDBJ databases">
        <title>Sequencing the genomes of 1000 actinobacteria strains.</title>
        <authorList>
            <person name="Klenk H.-P."/>
        </authorList>
    </citation>
    <scope>NUCLEOTIDE SEQUENCE [LARGE SCALE GENOMIC DNA]</scope>
    <source>
        <strain evidence="1 2">DSM 45518</strain>
    </source>
</reference>
<accession>A0A7W7G5P0</accession>
<evidence type="ECO:0000313" key="1">
    <source>
        <dbReference type="EMBL" id="MBB4697192.1"/>
    </source>
</evidence>
<dbReference type="RefSeq" id="WP_184955340.1">
    <property type="nucleotide sequence ID" value="NZ_BOMC01000017.1"/>
</dbReference>
<sequence length="103" mass="11255">MEIPGLGPVVEDVDAGWFESEPIFVPVLGKECRFHVEGYDAGPDFHAAIRTFLPLDRDALLTAAPIVPLTRQRSAPTPRFVRPSARQGCKCPACGRSSDNLIH</sequence>
<proteinExistence type="predicted"/>